<evidence type="ECO:0000256" key="5">
    <source>
        <dbReference type="ARBA" id="ARBA00022692"/>
    </source>
</evidence>
<dbReference type="Pfam" id="PF01226">
    <property type="entry name" value="Form_Nir_trans"/>
    <property type="match status" value="1"/>
</dbReference>
<proteinExistence type="inferred from homology"/>
<comment type="caution">
    <text evidence="15">The sequence shown here is derived from an EMBL/GenBank/DDBJ whole genome shotgun (WGS) entry which is preliminary data.</text>
</comment>
<feature type="transmembrane region" description="Helical" evidence="14">
    <location>
        <begin position="110"/>
        <end position="132"/>
    </location>
</feature>
<comment type="similarity">
    <text evidence="12">Belongs to the FNT transporter (TC 1.A.16) family.</text>
</comment>
<dbReference type="Gene3D" id="1.20.1080.10">
    <property type="entry name" value="Glycerol uptake facilitator protein"/>
    <property type="match status" value="1"/>
</dbReference>
<evidence type="ECO:0000256" key="11">
    <source>
        <dbReference type="ARBA" id="ARBA00049088"/>
    </source>
</evidence>
<keyword evidence="6 14" id="KW-1133">Transmembrane helix</keyword>
<dbReference type="Proteomes" id="UP001497744">
    <property type="component" value="Unassembled WGS sequence"/>
</dbReference>
<name>A0AAV4LR86_BABCB</name>
<evidence type="ECO:0000256" key="8">
    <source>
        <dbReference type="ARBA" id="ARBA00034245"/>
    </source>
</evidence>
<reference evidence="15 16" key="1">
    <citation type="submission" date="2021-06" db="EMBL/GenBank/DDBJ databases">
        <title>Genome sequence of Babesia caballi.</title>
        <authorList>
            <person name="Yamagishi J."/>
            <person name="Kidaka T."/>
            <person name="Ochi A."/>
        </authorList>
    </citation>
    <scope>NUCLEOTIDE SEQUENCE [LARGE SCALE GENOMIC DNA]</scope>
    <source>
        <strain evidence="15">USDA-D6B2</strain>
    </source>
</reference>
<dbReference type="GO" id="GO:0015513">
    <property type="term" value="F:high-affinity secondary active nitrite transmembrane transporter activity"/>
    <property type="evidence" value="ECO:0007669"/>
    <property type="project" value="TreeGrafter"/>
</dbReference>
<dbReference type="InterPro" id="IPR000292">
    <property type="entry name" value="For/NO2_transpt"/>
</dbReference>
<feature type="transmembrane region" description="Helical" evidence="14">
    <location>
        <begin position="32"/>
        <end position="56"/>
    </location>
</feature>
<comment type="catalytic activity">
    <reaction evidence="10">
        <text>formate(in) + H(+)(in) = formate(out) + H(+)(out)</text>
        <dbReference type="Rhea" id="RHEA:80887"/>
        <dbReference type="ChEBI" id="CHEBI:15378"/>
        <dbReference type="ChEBI" id="CHEBI:15740"/>
    </reaction>
</comment>
<evidence type="ECO:0000256" key="3">
    <source>
        <dbReference type="ARBA" id="ARBA00011255"/>
    </source>
</evidence>
<evidence type="ECO:0000256" key="7">
    <source>
        <dbReference type="ARBA" id="ARBA00023136"/>
    </source>
</evidence>
<protein>
    <recommendedName>
        <fullName evidence="13">Formate-nitrite transporter</fullName>
    </recommendedName>
</protein>
<evidence type="ECO:0000313" key="16">
    <source>
        <dbReference type="Proteomes" id="UP001497744"/>
    </source>
</evidence>
<dbReference type="EMBL" id="BPLF01000001">
    <property type="protein sequence ID" value="GIX62299.1"/>
    <property type="molecule type" value="Genomic_DNA"/>
</dbReference>
<dbReference type="RefSeq" id="XP_067714368.1">
    <property type="nucleotide sequence ID" value="XM_067858267.1"/>
</dbReference>
<evidence type="ECO:0000256" key="13">
    <source>
        <dbReference type="ARBA" id="ARBA00049735"/>
    </source>
</evidence>
<dbReference type="GO" id="GO:0005886">
    <property type="term" value="C:plasma membrane"/>
    <property type="evidence" value="ECO:0007669"/>
    <property type="project" value="UniProtKB-SubCell"/>
</dbReference>
<comment type="catalytic activity">
    <reaction evidence="11">
        <text>acetate(out) + H(+)(out) = acetate(in) + H(+)(in)</text>
        <dbReference type="Rhea" id="RHEA:71803"/>
        <dbReference type="ChEBI" id="CHEBI:15378"/>
        <dbReference type="ChEBI" id="CHEBI:30089"/>
    </reaction>
</comment>
<evidence type="ECO:0000256" key="10">
    <source>
        <dbReference type="ARBA" id="ARBA00049016"/>
    </source>
</evidence>
<gene>
    <name evidence="15" type="ORF">BcabD6B2_17340</name>
</gene>
<sequence>MEYISQIRKPADAYDAAVAAGEAKVKCPLYILLLKAIMGGYFAGLGGHAAMALASFFYTEGHKGMSKLIFGVIFSGALVCIVFTGTDLVTSNCMNFGLLMYGRRIKPHTYAIRMLTSLVGNYTGAVISAAMLTGGTGFFVNGVGPQGASEYLKAVYDFKLSLPFWRVIFSAIGCNCYVCMAVWSCYVTLESSGAVLSMVLLITSFAVAGFEHIVANFYTLHAALISCQGTSVLSVYGSNLVPTFIGNYIAGSFVIALPLHLMYGTRKGNGELLAAPTENV</sequence>
<comment type="catalytic activity">
    <reaction evidence="9">
        <text>pyruvate(out) + H(+)(out) = pyruvate(in) + H(+)(in)</text>
        <dbReference type="Rhea" id="RHEA:64720"/>
        <dbReference type="ChEBI" id="CHEBI:15361"/>
        <dbReference type="ChEBI" id="CHEBI:15378"/>
    </reaction>
</comment>
<keyword evidence="4" id="KW-0813">Transport</keyword>
<comment type="catalytic activity">
    <reaction evidence="8">
        <text>(S)-lactate(in) + H(+)(in) = (S)-lactate(out) + H(+)(out)</text>
        <dbReference type="Rhea" id="RHEA:29415"/>
        <dbReference type="ChEBI" id="CHEBI:15378"/>
        <dbReference type="ChEBI" id="CHEBI:16651"/>
    </reaction>
</comment>
<feature type="transmembrane region" description="Helical" evidence="14">
    <location>
        <begin position="240"/>
        <end position="263"/>
    </location>
</feature>
<accession>A0AAV4LR86</accession>
<organism evidence="15 16">
    <name type="scientific">Babesia caballi</name>
    <dbReference type="NCBI Taxonomy" id="5871"/>
    <lineage>
        <taxon>Eukaryota</taxon>
        <taxon>Sar</taxon>
        <taxon>Alveolata</taxon>
        <taxon>Apicomplexa</taxon>
        <taxon>Aconoidasida</taxon>
        <taxon>Piroplasmida</taxon>
        <taxon>Babesiidae</taxon>
        <taxon>Babesia</taxon>
    </lineage>
</organism>
<evidence type="ECO:0000313" key="15">
    <source>
        <dbReference type="EMBL" id="GIX62299.1"/>
    </source>
</evidence>
<dbReference type="AlphaFoldDB" id="A0AAV4LR86"/>
<evidence type="ECO:0000256" key="6">
    <source>
        <dbReference type="ARBA" id="ARBA00022989"/>
    </source>
</evidence>
<comment type="subcellular location">
    <subcellularLocation>
        <location evidence="2">Cell membrane</location>
        <topology evidence="2">Multi-pass membrane protein</topology>
    </subcellularLocation>
    <subcellularLocation>
        <location evidence="1">Vacuole membrane</location>
        <topology evidence="1">Multi-pass membrane protein</topology>
    </subcellularLocation>
</comment>
<dbReference type="GO" id="GO:0005774">
    <property type="term" value="C:vacuolar membrane"/>
    <property type="evidence" value="ECO:0007669"/>
    <property type="project" value="UniProtKB-SubCell"/>
</dbReference>
<keyword evidence="5 14" id="KW-0812">Transmembrane</keyword>
<dbReference type="GO" id="GO:0015707">
    <property type="term" value="P:nitrite transport"/>
    <property type="evidence" value="ECO:0007669"/>
    <property type="project" value="TreeGrafter"/>
</dbReference>
<evidence type="ECO:0000256" key="14">
    <source>
        <dbReference type="SAM" id="Phobius"/>
    </source>
</evidence>
<dbReference type="PANTHER" id="PTHR30520:SF6">
    <property type="entry name" value="FORMATE_NITRATE FAMILY TRANSPORTER (EUROFUNG)"/>
    <property type="match status" value="1"/>
</dbReference>
<evidence type="ECO:0000256" key="2">
    <source>
        <dbReference type="ARBA" id="ARBA00004651"/>
    </source>
</evidence>
<feature type="transmembrane region" description="Helical" evidence="14">
    <location>
        <begin position="198"/>
        <end position="220"/>
    </location>
</feature>
<evidence type="ECO:0000256" key="4">
    <source>
        <dbReference type="ARBA" id="ARBA00022448"/>
    </source>
</evidence>
<evidence type="ECO:0000256" key="1">
    <source>
        <dbReference type="ARBA" id="ARBA00004128"/>
    </source>
</evidence>
<evidence type="ECO:0000256" key="12">
    <source>
        <dbReference type="ARBA" id="ARBA00049660"/>
    </source>
</evidence>
<dbReference type="InterPro" id="IPR023271">
    <property type="entry name" value="Aquaporin-like"/>
</dbReference>
<feature type="transmembrane region" description="Helical" evidence="14">
    <location>
        <begin position="68"/>
        <end position="89"/>
    </location>
</feature>
<dbReference type="PANTHER" id="PTHR30520">
    <property type="entry name" value="FORMATE TRANSPORTER-RELATED"/>
    <property type="match status" value="1"/>
</dbReference>
<feature type="transmembrane region" description="Helical" evidence="14">
    <location>
        <begin position="164"/>
        <end position="186"/>
    </location>
</feature>
<keyword evidence="7 14" id="KW-0472">Membrane</keyword>
<dbReference type="GeneID" id="94193780"/>
<evidence type="ECO:0000256" key="9">
    <source>
        <dbReference type="ARBA" id="ARBA00047693"/>
    </source>
</evidence>
<comment type="subunit">
    <text evidence="3">Homopentamer.</text>
</comment>
<keyword evidence="16" id="KW-1185">Reference proteome</keyword>